<evidence type="ECO:0000313" key="1">
    <source>
        <dbReference type="EMBL" id="KAJ7192050.1"/>
    </source>
</evidence>
<sequence>MPSGVVAAAKSFSTPRTATTFYRPVSVRSPFFDAPRRHRLPLPWPMSVHIVFGPPSHPPRAARRMLRGSGRIAILPLVHMWHDEYAVVVFVHGRGLCGLCVATRKSCTVGCLLQEAPGWNVRGWGCGVRQVRCHQ</sequence>
<dbReference type="EMBL" id="JARJCW010000125">
    <property type="protein sequence ID" value="KAJ7192050.1"/>
    <property type="molecule type" value="Genomic_DNA"/>
</dbReference>
<name>A0AAD6Y323_9AGAR</name>
<reference evidence="1" key="1">
    <citation type="submission" date="2023-03" db="EMBL/GenBank/DDBJ databases">
        <title>Massive genome expansion in bonnet fungi (Mycena s.s.) driven by repeated elements and novel gene families across ecological guilds.</title>
        <authorList>
            <consortium name="Lawrence Berkeley National Laboratory"/>
            <person name="Harder C.B."/>
            <person name="Miyauchi S."/>
            <person name="Viragh M."/>
            <person name="Kuo A."/>
            <person name="Thoen E."/>
            <person name="Andreopoulos B."/>
            <person name="Lu D."/>
            <person name="Skrede I."/>
            <person name="Drula E."/>
            <person name="Henrissat B."/>
            <person name="Morin E."/>
            <person name="Kohler A."/>
            <person name="Barry K."/>
            <person name="LaButti K."/>
            <person name="Morin E."/>
            <person name="Salamov A."/>
            <person name="Lipzen A."/>
            <person name="Mereny Z."/>
            <person name="Hegedus B."/>
            <person name="Baldrian P."/>
            <person name="Stursova M."/>
            <person name="Weitz H."/>
            <person name="Taylor A."/>
            <person name="Grigoriev I.V."/>
            <person name="Nagy L.G."/>
            <person name="Martin F."/>
            <person name="Kauserud H."/>
        </authorList>
    </citation>
    <scope>NUCLEOTIDE SEQUENCE</scope>
    <source>
        <strain evidence="1">9144</strain>
    </source>
</reference>
<keyword evidence="2" id="KW-1185">Reference proteome</keyword>
<accession>A0AAD6Y323</accession>
<organism evidence="1 2">
    <name type="scientific">Mycena pura</name>
    <dbReference type="NCBI Taxonomy" id="153505"/>
    <lineage>
        <taxon>Eukaryota</taxon>
        <taxon>Fungi</taxon>
        <taxon>Dikarya</taxon>
        <taxon>Basidiomycota</taxon>
        <taxon>Agaricomycotina</taxon>
        <taxon>Agaricomycetes</taxon>
        <taxon>Agaricomycetidae</taxon>
        <taxon>Agaricales</taxon>
        <taxon>Marasmiineae</taxon>
        <taxon>Mycenaceae</taxon>
        <taxon>Mycena</taxon>
    </lineage>
</organism>
<proteinExistence type="predicted"/>
<dbReference type="Proteomes" id="UP001219525">
    <property type="component" value="Unassembled WGS sequence"/>
</dbReference>
<comment type="caution">
    <text evidence="1">The sequence shown here is derived from an EMBL/GenBank/DDBJ whole genome shotgun (WGS) entry which is preliminary data.</text>
</comment>
<gene>
    <name evidence="1" type="ORF">GGX14DRAFT_578505</name>
</gene>
<protein>
    <submittedName>
        <fullName evidence="1">Uncharacterized protein</fullName>
    </submittedName>
</protein>
<evidence type="ECO:0000313" key="2">
    <source>
        <dbReference type="Proteomes" id="UP001219525"/>
    </source>
</evidence>
<dbReference type="AlphaFoldDB" id="A0AAD6Y323"/>